<dbReference type="Proteomes" id="UP000434172">
    <property type="component" value="Unassembled WGS sequence"/>
</dbReference>
<reference evidence="2 3" key="1">
    <citation type="submission" date="2019-12" db="EMBL/GenBank/DDBJ databases">
        <title>A genome sequence resource for the geographically widespread anthracnose pathogen Colletotrichum asianum.</title>
        <authorList>
            <person name="Meng Y."/>
        </authorList>
    </citation>
    <scope>NUCLEOTIDE SEQUENCE [LARGE SCALE GENOMIC DNA]</scope>
    <source>
        <strain evidence="2 3">ICMP 18580</strain>
    </source>
</reference>
<organism evidence="2 3">
    <name type="scientific">Colletotrichum asianum</name>
    <dbReference type="NCBI Taxonomy" id="702518"/>
    <lineage>
        <taxon>Eukaryota</taxon>
        <taxon>Fungi</taxon>
        <taxon>Dikarya</taxon>
        <taxon>Ascomycota</taxon>
        <taxon>Pezizomycotina</taxon>
        <taxon>Sordariomycetes</taxon>
        <taxon>Hypocreomycetidae</taxon>
        <taxon>Glomerellales</taxon>
        <taxon>Glomerellaceae</taxon>
        <taxon>Colletotrichum</taxon>
        <taxon>Colletotrichum gloeosporioides species complex</taxon>
    </lineage>
</organism>
<comment type="caution">
    <text evidence="2">The sequence shown here is derived from an EMBL/GenBank/DDBJ whole genome shotgun (WGS) entry which is preliminary data.</text>
</comment>
<dbReference type="EMBL" id="WOWK01000127">
    <property type="protein sequence ID" value="KAF0317575.1"/>
    <property type="molecule type" value="Genomic_DNA"/>
</dbReference>
<dbReference type="AlphaFoldDB" id="A0A8H3ZN25"/>
<protein>
    <submittedName>
        <fullName evidence="2">Uncharacterized protein</fullName>
    </submittedName>
</protein>
<proteinExistence type="predicted"/>
<sequence>MLHRCGPGTGKGKGKGKGGKRGGTGTTPARRRGRGAWDNQKDSASAAGGPRCWAGPVQRLDSSEVPLGGRAVVWPGIWWWTLRGSMDTYLGR</sequence>
<evidence type="ECO:0000256" key="1">
    <source>
        <dbReference type="SAM" id="MobiDB-lite"/>
    </source>
</evidence>
<gene>
    <name evidence="2" type="ORF">GQ607_015181</name>
</gene>
<name>A0A8H3ZN25_9PEZI</name>
<accession>A0A8H3ZN25</accession>
<keyword evidence="3" id="KW-1185">Reference proteome</keyword>
<evidence type="ECO:0000313" key="2">
    <source>
        <dbReference type="EMBL" id="KAF0317575.1"/>
    </source>
</evidence>
<feature type="region of interest" description="Disordered" evidence="1">
    <location>
        <begin position="1"/>
        <end position="53"/>
    </location>
</feature>
<evidence type="ECO:0000313" key="3">
    <source>
        <dbReference type="Proteomes" id="UP000434172"/>
    </source>
</evidence>